<dbReference type="AlphaFoldDB" id="A0A0M0K8S8"/>
<keyword evidence="2" id="KW-1185">Reference proteome</keyword>
<feature type="non-terminal residue" evidence="1">
    <location>
        <position position="147"/>
    </location>
</feature>
<name>A0A0M0K8S8_9EUKA</name>
<dbReference type="EMBL" id="JWZX01001024">
    <property type="protein sequence ID" value="KOO34977.1"/>
    <property type="molecule type" value="Genomic_DNA"/>
</dbReference>
<protein>
    <submittedName>
        <fullName evidence="1">Uncharacterized protein</fullName>
    </submittedName>
</protein>
<organism evidence="1 2">
    <name type="scientific">Chrysochromulina tobinii</name>
    <dbReference type="NCBI Taxonomy" id="1460289"/>
    <lineage>
        <taxon>Eukaryota</taxon>
        <taxon>Haptista</taxon>
        <taxon>Haptophyta</taxon>
        <taxon>Prymnesiophyceae</taxon>
        <taxon>Prymnesiales</taxon>
        <taxon>Chrysochromulinaceae</taxon>
        <taxon>Chrysochromulina</taxon>
    </lineage>
</organism>
<dbReference type="Proteomes" id="UP000037460">
    <property type="component" value="Unassembled WGS sequence"/>
</dbReference>
<gene>
    <name evidence="1" type="ORF">Ctob_011194</name>
</gene>
<proteinExistence type="predicted"/>
<sequence length="147" mass="16409">MSCPMITGRGRGSRARRSLVQRDLSLEKVTSAGAPCRFLLRRRVNGLLKLGSHGALRKRLVLEHRLALVERARVYVIVESAAVPVRGERGLRARVEKLLLLSANRARVAGLLRSHAGDPRLLLWREEPAFEGVGHPWRGCRRAAGWP</sequence>
<comment type="caution">
    <text evidence="1">The sequence shown here is derived from an EMBL/GenBank/DDBJ whole genome shotgun (WGS) entry which is preliminary data.</text>
</comment>
<reference evidence="2" key="1">
    <citation type="journal article" date="2015" name="PLoS Genet.">
        <title>Genome Sequence and Transcriptome Analyses of Chrysochromulina tobin: Metabolic Tools for Enhanced Algal Fitness in the Prominent Order Prymnesiales (Haptophyceae).</title>
        <authorList>
            <person name="Hovde B.T."/>
            <person name="Deodato C.R."/>
            <person name="Hunsperger H.M."/>
            <person name="Ryken S.A."/>
            <person name="Yost W."/>
            <person name="Jha R.K."/>
            <person name="Patterson J."/>
            <person name="Monnat R.J. Jr."/>
            <person name="Barlow S.B."/>
            <person name="Starkenburg S.R."/>
            <person name="Cattolico R.A."/>
        </authorList>
    </citation>
    <scope>NUCLEOTIDE SEQUENCE</scope>
    <source>
        <strain evidence="2">CCMP291</strain>
    </source>
</reference>
<accession>A0A0M0K8S8</accession>
<evidence type="ECO:0000313" key="2">
    <source>
        <dbReference type="Proteomes" id="UP000037460"/>
    </source>
</evidence>
<evidence type="ECO:0000313" key="1">
    <source>
        <dbReference type="EMBL" id="KOO34977.1"/>
    </source>
</evidence>